<evidence type="ECO:0000313" key="6">
    <source>
        <dbReference type="Proteomes" id="UP000281028"/>
    </source>
</evidence>
<dbReference type="FunFam" id="1.10.1200.10:FF:000005">
    <property type="entry name" value="Nonribosomal peptide synthetase 1"/>
    <property type="match status" value="1"/>
</dbReference>
<dbReference type="GO" id="GO:0004315">
    <property type="term" value="F:3-oxoacyl-[acyl-carrier-protein] synthase activity"/>
    <property type="evidence" value="ECO:0007669"/>
    <property type="project" value="InterPro"/>
</dbReference>
<dbReference type="PROSITE" id="PS50075">
    <property type="entry name" value="CARRIER"/>
    <property type="match status" value="1"/>
</dbReference>
<organism evidence="5 6">
    <name type="scientific">Chitinophaga solisilvae</name>
    <dbReference type="NCBI Taxonomy" id="1233460"/>
    <lineage>
        <taxon>Bacteria</taxon>
        <taxon>Pseudomonadati</taxon>
        <taxon>Bacteroidota</taxon>
        <taxon>Chitinophagia</taxon>
        <taxon>Chitinophagales</taxon>
        <taxon>Chitinophagaceae</taxon>
        <taxon>Chitinophaga</taxon>
    </lineage>
</organism>
<dbReference type="SUPFAM" id="SSF55048">
    <property type="entry name" value="Probable ACP-binding domain of malonyl-CoA ACP transacylase"/>
    <property type="match status" value="1"/>
</dbReference>
<dbReference type="OrthoDB" id="9778690at2"/>
<dbReference type="PROSITE" id="PS00606">
    <property type="entry name" value="KS3_1"/>
    <property type="match status" value="1"/>
</dbReference>
<dbReference type="SUPFAM" id="SSF53901">
    <property type="entry name" value="Thiolase-like"/>
    <property type="match status" value="1"/>
</dbReference>
<sequence length="1485" mass="162507">MKTTSAKQYDGLEIAIIGISAQFPGSNDYREFWSNLTAGNESLQFLTDEELKERGVDATLLNDPAFVKTAGGILSDKETFDNAFFGYTAEEATLMDPQIRLFHKHCWNALDDAGYTAAIDKKKIGLFAGASGNTNWKIHLYGKSADSNVDPFYLSMISTPNFIGTLVAYKLNLRGPVFYIDSACSTSLGAVHLACRSLLTRECAMALAGGISIQTTRKKGYKYYEGRISSDDGHCRTFDKDATGTAVGEGAGVVVLKRLSEAMKDGDNIYAIIRATAVNNDGAQKVGYTAPSVKGQAECIAAAMKVANVEPASISYVEAHGTATRLGDPVEIRALNEAYALGGKEKSCAIGALKSNIGHLDTAAGVAGLIKTALCLEHRQLVPSLHFKSANPEIDFGSGPFFVNTQLQPWERRNGQPLRAGVSSFGIGGTNAHAILEEAPARETSDAGRKYKLLAVSAKTAGSVERYLTSLHSFLEQHPDTNLADLSYTLQVGRKAFPFRSTLSFTGYEDLLRQLRQPPVVQRGAARNSIPVFLFPGQGSQYMNMALGLYEEEPLFRAQMEEGFALLQQLTGQDIKQVLFHAADGTLVNHTRYTQPLLFLVEYSLSRLLLSLGISPQYMLGHSIGEYVAACLSGVFSFEDALLVVSKRGELMERVSAGVMLSVPVSAAAAATMLTAGISLAAVNGPEQVVFSGDPEAMSGLKARLDAADIAYVQLHTSHAFHSQMQDSILPAFLSVLQQVKLNKPQLPFISNLTGDFIQDTAACSAQYWVDHLRNTVQFSAGIEKLLSLPGELVFIEVGAGHSLSSLLKQHRSQTPVTQVNLLRGVKVQEDDQQYFLSRLGELWRYGLSIDWDVYYQSARRRRISLPTYSFEPVKYPVEVDPFSGSLLSVVGQGLSDSGSLPDWIYHPLWKRGLPAAAQEGKQVFLLLGAAAAFNVSLQEQLRSRGHEVVMVTPGAGYQRLSPLHYEADLLSVADYTAVLADLQSAGITLTDILYTHGLDNFLREETLYLSLSYIAGALVSQGMMKDRRIAVVTDSLHQVQGHECGAARSAVLLGLVNVLPQEYAVNTINIDIIAATTSALPALTKELTAVWHRGDRIVALRGAHRWLCEYQQHRGEVTPGGTVLRPGGLYLVTGGLGNVGYVLSTYIRRRYNARLVLTGRRELSSLDDTAKDRLRQLQSGADHCSYHAADITDEESFRRLVAEIESTTGRIDGIIHTAGVIDERHFELISDITEENTQRLFSAKVSGIRVLEKVFGERRPDFIWVSSSLSAVLGGLGFSAYAAANLYMDHFLLRQQESGIRWRSVCLGGMAFSASQIAKEQGRQRATLKPEELSQLFEWSLECDGSPVLVQTVEPLSARLHRVYEVKREAYLDEEPAATEMIKTERPALATAYVAPANATEEKLADIFGQFFGIDRIGTDDNFFELGGDSLKGMMLLKRVKNEFNVNITLTDLLLRHNIAAMAARIDELAWLNADVKMENEIII</sequence>
<dbReference type="InterPro" id="IPR050091">
    <property type="entry name" value="PKS_NRPS_Biosynth_Enz"/>
</dbReference>
<dbReference type="InterPro" id="IPR009081">
    <property type="entry name" value="PP-bd_ACP"/>
</dbReference>
<dbReference type="InterPro" id="IPR014043">
    <property type="entry name" value="Acyl_transferase_dom"/>
</dbReference>
<gene>
    <name evidence="5" type="ORF">ECE50_002680</name>
</gene>
<reference evidence="5" key="1">
    <citation type="submission" date="2020-05" db="EMBL/GenBank/DDBJ databases">
        <title>Chitinophaga laudate sp. nov., isolated from a tropical peat swamp.</title>
        <authorList>
            <person name="Goh C.B.S."/>
            <person name="Lee M.S."/>
            <person name="Parimannan S."/>
            <person name="Pasbakhsh P."/>
            <person name="Yule C.M."/>
            <person name="Rajandas H."/>
            <person name="Loke S."/>
            <person name="Croft L."/>
            <person name="Tan J.B.L."/>
        </authorList>
    </citation>
    <scope>NUCLEOTIDE SEQUENCE</scope>
    <source>
        <strain evidence="5">Mgbs1</strain>
    </source>
</reference>
<dbReference type="GO" id="GO:0004312">
    <property type="term" value="F:fatty acid synthase activity"/>
    <property type="evidence" value="ECO:0007669"/>
    <property type="project" value="TreeGrafter"/>
</dbReference>
<keyword evidence="4" id="KW-0808">Transferase</keyword>
<dbReference type="Pfam" id="PF08659">
    <property type="entry name" value="KR"/>
    <property type="match status" value="1"/>
</dbReference>
<dbReference type="InterPro" id="IPR014031">
    <property type="entry name" value="Ketoacyl_synth_C"/>
</dbReference>
<dbReference type="InterPro" id="IPR020841">
    <property type="entry name" value="PKS_Beta-ketoAc_synthase_dom"/>
</dbReference>
<dbReference type="Gene3D" id="3.40.366.10">
    <property type="entry name" value="Malonyl-Coenzyme A Acyl Carrier Protein, domain 2"/>
    <property type="match status" value="1"/>
</dbReference>
<dbReference type="InterPro" id="IPR013968">
    <property type="entry name" value="PKS_KR"/>
</dbReference>
<dbReference type="InterPro" id="IPR036291">
    <property type="entry name" value="NAD(P)-bd_dom_sf"/>
</dbReference>
<dbReference type="InterPro" id="IPR057326">
    <property type="entry name" value="KR_dom"/>
</dbReference>
<evidence type="ECO:0000256" key="1">
    <source>
        <dbReference type="ARBA" id="ARBA00001957"/>
    </source>
</evidence>
<dbReference type="Pfam" id="PF00550">
    <property type="entry name" value="PP-binding"/>
    <property type="match status" value="1"/>
</dbReference>
<dbReference type="PANTHER" id="PTHR43775:SF51">
    <property type="entry name" value="INACTIVE PHENOLPHTHIOCEROL SYNTHESIS POLYKETIDE SYNTHASE TYPE I PKS1-RELATED"/>
    <property type="match status" value="1"/>
</dbReference>
<dbReference type="InterPro" id="IPR006162">
    <property type="entry name" value="Ppantetheine_attach_site"/>
</dbReference>
<dbReference type="PANTHER" id="PTHR43775">
    <property type="entry name" value="FATTY ACID SYNTHASE"/>
    <property type="match status" value="1"/>
</dbReference>
<keyword evidence="2" id="KW-0596">Phosphopantetheine</keyword>
<dbReference type="CDD" id="cd08953">
    <property type="entry name" value="KR_2_SDR_x"/>
    <property type="match status" value="1"/>
</dbReference>
<evidence type="ECO:0000256" key="2">
    <source>
        <dbReference type="ARBA" id="ARBA00022450"/>
    </source>
</evidence>
<dbReference type="Gene3D" id="3.40.50.720">
    <property type="entry name" value="NAD(P)-binding Rossmann-like Domain"/>
    <property type="match status" value="1"/>
</dbReference>
<dbReference type="InterPro" id="IPR001227">
    <property type="entry name" value="Ac_transferase_dom_sf"/>
</dbReference>
<dbReference type="SUPFAM" id="SSF47336">
    <property type="entry name" value="ACP-like"/>
    <property type="match status" value="1"/>
</dbReference>
<comment type="caution">
    <text evidence="5">The sequence shown here is derived from an EMBL/GenBank/DDBJ whole genome shotgun (WGS) entry which is preliminary data.</text>
</comment>
<protein>
    <submittedName>
        <fullName evidence="5">SDR family oxidoreductase</fullName>
    </submittedName>
</protein>
<dbReference type="InterPro" id="IPR016035">
    <property type="entry name" value="Acyl_Trfase/lysoPLipase"/>
</dbReference>
<dbReference type="SUPFAM" id="SSF52151">
    <property type="entry name" value="FabD/lysophospholipase-like"/>
    <property type="match status" value="1"/>
</dbReference>
<dbReference type="InterPro" id="IPR036736">
    <property type="entry name" value="ACP-like_sf"/>
</dbReference>
<name>A0A433WQH0_9BACT</name>
<dbReference type="Pfam" id="PF00698">
    <property type="entry name" value="Acyl_transf_1"/>
    <property type="match status" value="1"/>
</dbReference>
<accession>A0A433WQH0</accession>
<keyword evidence="6" id="KW-1185">Reference proteome</keyword>
<dbReference type="InterPro" id="IPR018201">
    <property type="entry name" value="Ketoacyl_synth_AS"/>
</dbReference>
<dbReference type="Pfam" id="PF02801">
    <property type="entry name" value="Ketoacyl-synt_C"/>
    <property type="match status" value="1"/>
</dbReference>
<dbReference type="GO" id="GO:0006633">
    <property type="term" value="P:fatty acid biosynthetic process"/>
    <property type="evidence" value="ECO:0007669"/>
    <property type="project" value="InterPro"/>
</dbReference>
<dbReference type="Gene3D" id="3.40.47.10">
    <property type="match status" value="1"/>
</dbReference>
<dbReference type="EMBL" id="RIAR02000001">
    <property type="protein sequence ID" value="NSL85719.1"/>
    <property type="molecule type" value="Genomic_DNA"/>
</dbReference>
<dbReference type="SUPFAM" id="SSF51735">
    <property type="entry name" value="NAD(P)-binding Rossmann-fold domains"/>
    <property type="match status" value="1"/>
</dbReference>
<dbReference type="Proteomes" id="UP000281028">
    <property type="component" value="Unassembled WGS sequence"/>
</dbReference>
<dbReference type="InterPro" id="IPR014030">
    <property type="entry name" value="Ketoacyl_synth_N"/>
</dbReference>
<dbReference type="SMART" id="SM00825">
    <property type="entry name" value="PKS_KS"/>
    <property type="match status" value="1"/>
</dbReference>
<dbReference type="InterPro" id="IPR032821">
    <property type="entry name" value="PKS_assoc"/>
</dbReference>
<dbReference type="SMART" id="SM00822">
    <property type="entry name" value="PKS_KR"/>
    <property type="match status" value="1"/>
</dbReference>
<comment type="cofactor">
    <cofactor evidence="1">
        <name>pantetheine 4'-phosphate</name>
        <dbReference type="ChEBI" id="CHEBI:47942"/>
    </cofactor>
</comment>
<dbReference type="PROSITE" id="PS52004">
    <property type="entry name" value="KS3_2"/>
    <property type="match status" value="1"/>
</dbReference>
<evidence type="ECO:0000313" key="5">
    <source>
        <dbReference type="EMBL" id="NSL85719.1"/>
    </source>
</evidence>
<dbReference type="Pfam" id="PF00109">
    <property type="entry name" value="ketoacyl-synt"/>
    <property type="match status" value="1"/>
</dbReference>
<keyword evidence="3" id="KW-0597">Phosphoprotein</keyword>
<evidence type="ECO:0000256" key="3">
    <source>
        <dbReference type="ARBA" id="ARBA00022553"/>
    </source>
</evidence>
<evidence type="ECO:0000256" key="4">
    <source>
        <dbReference type="ARBA" id="ARBA00022679"/>
    </source>
</evidence>
<dbReference type="Pfam" id="PF16197">
    <property type="entry name" value="KAsynt_C_assoc"/>
    <property type="match status" value="1"/>
</dbReference>
<dbReference type="InterPro" id="IPR016036">
    <property type="entry name" value="Malonyl_transacylase_ACP-bd"/>
</dbReference>
<dbReference type="Gene3D" id="3.30.70.3290">
    <property type="match status" value="1"/>
</dbReference>
<dbReference type="Gene3D" id="3.30.70.250">
    <property type="entry name" value="Malonyl-CoA ACP transacylase, ACP-binding"/>
    <property type="match status" value="1"/>
</dbReference>
<dbReference type="Gene3D" id="1.10.1200.10">
    <property type="entry name" value="ACP-like"/>
    <property type="match status" value="1"/>
</dbReference>
<dbReference type="CDD" id="cd00833">
    <property type="entry name" value="PKS"/>
    <property type="match status" value="1"/>
</dbReference>
<dbReference type="PROSITE" id="PS00012">
    <property type="entry name" value="PHOSPHOPANTETHEINE"/>
    <property type="match status" value="1"/>
</dbReference>
<dbReference type="InterPro" id="IPR016039">
    <property type="entry name" value="Thiolase-like"/>
</dbReference>
<proteinExistence type="predicted"/>
<dbReference type="SMART" id="SM00827">
    <property type="entry name" value="PKS_AT"/>
    <property type="match status" value="1"/>
</dbReference>